<evidence type="ECO:0000313" key="3">
    <source>
        <dbReference type="Proteomes" id="UP000078046"/>
    </source>
</evidence>
<dbReference type="Proteomes" id="UP000078046">
    <property type="component" value="Unassembled WGS sequence"/>
</dbReference>
<gene>
    <name evidence="2" type="ORF">A3Q56_03791</name>
</gene>
<name>A0A177B2G2_9BILA</name>
<reference evidence="2 3" key="1">
    <citation type="submission" date="2016-04" db="EMBL/GenBank/DDBJ databases">
        <title>The genome of Intoshia linei affirms orthonectids as highly simplified spiralians.</title>
        <authorList>
            <person name="Mikhailov K.V."/>
            <person name="Slusarev G.S."/>
            <person name="Nikitin M.A."/>
            <person name="Logacheva M.D."/>
            <person name="Penin A."/>
            <person name="Aleoshin V."/>
            <person name="Panchin Y.V."/>
        </authorList>
    </citation>
    <scope>NUCLEOTIDE SEQUENCE [LARGE SCALE GENOMIC DNA]</scope>
    <source>
        <strain evidence="2">Intl2013</strain>
        <tissue evidence="2">Whole animal</tissue>
    </source>
</reference>
<organism evidence="2 3">
    <name type="scientific">Intoshia linei</name>
    <dbReference type="NCBI Taxonomy" id="1819745"/>
    <lineage>
        <taxon>Eukaryota</taxon>
        <taxon>Metazoa</taxon>
        <taxon>Spiralia</taxon>
        <taxon>Lophotrochozoa</taxon>
        <taxon>Mesozoa</taxon>
        <taxon>Orthonectida</taxon>
        <taxon>Rhopaluridae</taxon>
        <taxon>Intoshia</taxon>
    </lineage>
</organism>
<protein>
    <submittedName>
        <fullName evidence="2">Uncharacterized protein</fullName>
    </submittedName>
</protein>
<dbReference type="AlphaFoldDB" id="A0A177B2G2"/>
<feature type="coiled-coil region" evidence="1">
    <location>
        <begin position="10"/>
        <end position="77"/>
    </location>
</feature>
<keyword evidence="1" id="KW-0175">Coiled coil</keyword>
<comment type="caution">
    <text evidence="2">The sequence shown here is derived from an EMBL/GenBank/DDBJ whole genome shotgun (WGS) entry which is preliminary data.</text>
</comment>
<evidence type="ECO:0000256" key="1">
    <source>
        <dbReference type="SAM" id="Coils"/>
    </source>
</evidence>
<accession>A0A177B2G2</accession>
<evidence type="ECO:0000313" key="2">
    <source>
        <dbReference type="EMBL" id="OAF68465.1"/>
    </source>
</evidence>
<proteinExistence type="predicted"/>
<sequence>MNINVYIHYMNCIENVCSLLEGEIKAAKNQNNIYKSYIDHLTALQNEKSLDQLEIEYDELQKENVLLCTDLDKFEKEWDDVQNDIQKELAIKKENDKKLKRVSEPAFYTGSAIYFDKFATCNLFDLFHLLQIVMYKVAFHKDITIYITSKNHDISFFSPYTAEFNLV</sequence>
<keyword evidence="3" id="KW-1185">Reference proteome</keyword>
<dbReference type="EMBL" id="LWCA01000442">
    <property type="protein sequence ID" value="OAF68465.1"/>
    <property type="molecule type" value="Genomic_DNA"/>
</dbReference>